<dbReference type="Proteomes" id="UP000503820">
    <property type="component" value="Unassembled WGS sequence"/>
</dbReference>
<dbReference type="AlphaFoldDB" id="A0A7J0BXM7"/>
<evidence type="ECO:0008006" key="3">
    <source>
        <dbReference type="Google" id="ProtNLM"/>
    </source>
</evidence>
<protein>
    <recommendedName>
        <fullName evidence="3">Methyltransferase</fullName>
    </recommendedName>
</protein>
<name>A0A7J0BXM7_9BACT</name>
<keyword evidence="2" id="KW-1185">Reference proteome</keyword>
<organism evidence="1 2">
    <name type="scientific">Desulfovibrio psychrotolerans</name>
    <dbReference type="NCBI Taxonomy" id="415242"/>
    <lineage>
        <taxon>Bacteria</taxon>
        <taxon>Pseudomonadati</taxon>
        <taxon>Thermodesulfobacteriota</taxon>
        <taxon>Desulfovibrionia</taxon>
        <taxon>Desulfovibrionales</taxon>
        <taxon>Desulfovibrionaceae</taxon>
        <taxon>Desulfovibrio</taxon>
    </lineage>
</organism>
<dbReference type="SUPFAM" id="SSF53335">
    <property type="entry name" value="S-adenosyl-L-methionine-dependent methyltransferases"/>
    <property type="match status" value="1"/>
</dbReference>
<reference evidence="1 2" key="1">
    <citation type="submission" date="2020-05" db="EMBL/GenBank/DDBJ databases">
        <title>Draft genome sequence of Desulfovibrio psychrotolerans JS1T.</title>
        <authorList>
            <person name="Ueno A."/>
            <person name="Tamazawa S."/>
            <person name="Tamamura S."/>
            <person name="Murakami T."/>
            <person name="Kiyama T."/>
            <person name="Inomata H."/>
            <person name="Amano Y."/>
            <person name="Miyakawa K."/>
            <person name="Tamaki H."/>
            <person name="Naganuma T."/>
            <person name="Kaneko K."/>
        </authorList>
    </citation>
    <scope>NUCLEOTIDE SEQUENCE [LARGE SCALE GENOMIC DNA]</scope>
    <source>
        <strain evidence="1 2">JS1</strain>
    </source>
</reference>
<evidence type="ECO:0000313" key="1">
    <source>
        <dbReference type="EMBL" id="GFM37931.1"/>
    </source>
</evidence>
<dbReference type="Pfam" id="PF13489">
    <property type="entry name" value="Methyltransf_23"/>
    <property type="match status" value="1"/>
</dbReference>
<comment type="caution">
    <text evidence="1">The sequence shown here is derived from an EMBL/GenBank/DDBJ whole genome shotgun (WGS) entry which is preliminary data.</text>
</comment>
<dbReference type="Gene3D" id="3.40.50.150">
    <property type="entry name" value="Vaccinia Virus protein VP39"/>
    <property type="match status" value="1"/>
</dbReference>
<proteinExistence type="predicted"/>
<dbReference type="CDD" id="cd02440">
    <property type="entry name" value="AdoMet_MTases"/>
    <property type="match status" value="1"/>
</dbReference>
<accession>A0A7J0BXM7</accession>
<dbReference type="InterPro" id="IPR029063">
    <property type="entry name" value="SAM-dependent_MTases_sf"/>
</dbReference>
<dbReference type="EMBL" id="BLVP01000010">
    <property type="protein sequence ID" value="GFM37931.1"/>
    <property type="molecule type" value="Genomic_DNA"/>
</dbReference>
<gene>
    <name evidence="1" type="ORF">DSM19430T_26150</name>
</gene>
<sequence>MSQSSHTTSDVRINPGIGNYFLGDQYRCQEKCITEGFWTADRIAAEVDNGSRPVLDWALSCLPLDTRLSILDIGCGPSQKMASRLGQYDHISVTGLDSAEATALAKAFNPKGTYLACDLDSDESIAQASEKMTLFDVVFCFDVIEHVLHPEKMLQLIRLHSHKDTKIYITTLERDVSKNAGRLDEGSRKAEHVREWNQHEFRSFLEYMGFAIHEVKITPMKFEQHCQTMLCSI</sequence>
<dbReference type="RefSeq" id="WP_174410545.1">
    <property type="nucleotide sequence ID" value="NZ_BLVP01000010.1"/>
</dbReference>
<evidence type="ECO:0000313" key="2">
    <source>
        <dbReference type="Proteomes" id="UP000503820"/>
    </source>
</evidence>